<dbReference type="GO" id="GO:0043565">
    <property type="term" value="F:sequence-specific DNA binding"/>
    <property type="evidence" value="ECO:0007669"/>
    <property type="project" value="UniProtKB-ARBA"/>
</dbReference>
<evidence type="ECO:0000313" key="3">
    <source>
        <dbReference type="Proteomes" id="UP000216021"/>
    </source>
</evidence>
<evidence type="ECO:0000259" key="1">
    <source>
        <dbReference type="Pfam" id="PF22513"/>
    </source>
</evidence>
<evidence type="ECO:0000313" key="2">
    <source>
        <dbReference type="EMBL" id="OMQ21085.1"/>
    </source>
</evidence>
<organism evidence="2 3">
    <name type="scientific">Serratia oryzae</name>
    <dbReference type="NCBI Taxonomy" id="2034155"/>
    <lineage>
        <taxon>Bacteria</taxon>
        <taxon>Pseudomonadati</taxon>
        <taxon>Pseudomonadota</taxon>
        <taxon>Gammaproteobacteria</taxon>
        <taxon>Enterobacterales</taxon>
        <taxon>Yersiniaceae</taxon>
        <taxon>Serratia</taxon>
    </lineage>
</organism>
<gene>
    <name evidence="2" type="ORF">BMI79_16055</name>
</gene>
<name>A0A1S8CGD4_9GAMM</name>
<keyword evidence="3" id="KW-1185">Reference proteome</keyword>
<dbReference type="InterPro" id="IPR010985">
    <property type="entry name" value="Ribbon_hlx_hlx"/>
</dbReference>
<dbReference type="InterPro" id="IPR053853">
    <property type="entry name" value="FitA-like_RHH"/>
</dbReference>
<protein>
    <submittedName>
        <fullName evidence="2">Plasmid stabilization protein</fullName>
    </submittedName>
</protein>
<dbReference type="GO" id="GO:0006355">
    <property type="term" value="P:regulation of DNA-templated transcription"/>
    <property type="evidence" value="ECO:0007669"/>
    <property type="project" value="InterPro"/>
</dbReference>
<dbReference type="Gene3D" id="1.10.1220.10">
    <property type="entry name" value="Met repressor-like"/>
    <property type="match status" value="1"/>
</dbReference>
<proteinExistence type="predicted"/>
<dbReference type="InterPro" id="IPR013321">
    <property type="entry name" value="Arc_rbn_hlx_hlx"/>
</dbReference>
<dbReference type="EMBL" id="MOXD01000009">
    <property type="protein sequence ID" value="OMQ21085.1"/>
    <property type="molecule type" value="Genomic_DNA"/>
</dbReference>
<feature type="domain" description="Antitoxin FitA-like ribbon-helix-helix" evidence="1">
    <location>
        <begin position="2"/>
        <end position="40"/>
    </location>
</feature>
<reference evidence="2 3" key="1">
    <citation type="submission" date="2016-11" db="EMBL/GenBank/DDBJ databases">
        <title>Rahnella oryzae sp. nov., isolated from rice root.</title>
        <authorList>
            <person name="Zhang X.-X."/>
            <person name="Zhang J."/>
        </authorList>
    </citation>
    <scope>NUCLEOTIDE SEQUENCE [LARGE SCALE GENOMIC DNA]</scope>
    <source>
        <strain evidence="2 3">J11-6</strain>
    </source>
</reference>
<dbReference type="SUPFAM" id="SSF47598">
    <property type="entry name" value="Ribbon-helix-helix"/>
    <property type="match status" value="1"/>
</dbReference>
<dbReference type="STRING" id="2034155.BMI79_16055"/>
<dbReference type="AlphaFoldDB" id="A0A1S8CGD4"/>
<accession>A0A1S8CGD4</accession>
<sequence>MATITVRNLDDEIKELLRISAAKNGHSMEEEVRMILKQALTKKPPRYGLGTRLHQHFAEFGGVELAIPPRDATPPRIINFDDDDDQA</sequence>
<dbReference type="Proteomes" id="UP000216021">
    <property type="component" value="Unassembled WGS sequence"/>
</dbReference>
<dbReference type="Pfam" id="PF22513">
    <property type="entry name" value="FitA-like_RHH"/>
    <property type="match status" value="1"/>
</dbReference>
<dbReference type="OrthoDB" id="2389872at2"/>
<dbReference type="RefSeq" id="WP_076943222.1">
    <property type="nucleotide sequence ID" value="NZ_MOXD01000009.1"/>
</dbReference>
<comment type="caution">
    <text evidence="2">The sequence shown here is derived from an EMBL/GenBank/DDBJ whole genome shotgun (WGS) entry which is preliminary data.</text>
</comment>